<accession>A0A0C3D995</accession>
<feature type="domain" description="ATPase F1/V1/A1 complex alpha/beta subunit N-terminal" evidence="4">
    <location>
        <begin position="14"/>
        <end position="53"/>
    </location>
</feature>
<evidence type="ECO:0000256" key="1">
    <source>
        <dbReference type="ARBA" id="ARBA00008936"/>
    </source>
</evidence>
<dbReference type="PANTHER" id="PTHR48082:SF2">
    <property type="entry name" value="ATP SYNTHASE SUBUNIT ALPHA, MITOCHONDRIAL"/>
    <property type="match status" value="1"/>
</dbReference>
<reference evidence="6" key="2">
    <citation type="submission" date="2015-01" db="EMBL/GenBank/DDBJ databases">
        <title>Evolutionary Origins and Diversification of the Mycorrhizal Mutualists.</title>
        <authorList>
            <consortium name="DOE Joint Genome Institute"/>
            <consortium name="Mycorrhizal Genomics Consortium"/>
            <person name="Kohler A."/>
            <person name="Kuo A."/>
            <person name="Nagy L.G."/>
            <person name="Floudas D."/>
            <person name="Copeland A."/>
            <person name="Barry K.W."/>
            <person name="Cichocki N."/>
            <person name="Veneault-Fourrey C."/>
            <person name="LaButti K."/>
            <person name="Lindquist E.A."/>
            <person name="Lipzen A."/>
            <person name="Lundell T."/>
            <person name="Morin E."/>
            <person name="Murat C."/>
            <person name="Riley R."/>
            <person name="Ohm R."/>
            <person name="Sun H."/>
            <person name="Tunlid A."/>
            <person name="Henrissat B."/>
            <person name="Grigoriev I.V."/>
            <person name="Hibbett D.S."/>
            <person name="Martin F."/>
        </authorList>
    </citation>
    <scope>NUCLEOTIDE SEQUENCE [LARGE SCALE GENOMIC DNA]</scope>
    <source>
        <strain evidence="6">Foug A</strain>
    </source>
</reference>
<dbReference type="SUPFAM" id="SSF50615">
    <property type="entry name" value="N-terminal domain of alpha and beta subunits of F1 ATP synthase"/>
    <property type="match status" value="1"/>
</dbReference>
<protein>
    <recommendedName>
        <fullName evidence="4">ATPase F1/V1/A1 complex alpha/beta subunit N-terminal domain-containing protein</fullName>
    </recommendedName>
</protein>
<name>A0A0C3D995_9AGAM</name>
<reference evidence="5 6" key="1">
    <citation type="submission" date="2014-04" db="EMBL/GenBank/DDBJ databases">
        <authorList>
            <consortium name="DOE Joint Genome Institute"/>
            <person name="Kuo A."/>
            <person name="Kohler A."/>
            <person name="Nagy L.G."/>
            <person name="Floudas D."/>
            <person name="Copeland A."/>
            <person name="Barry K.W."/>
            <person name="Cichocki N."/>
            <person name="Veneault-Fourrey C."/>
            <person name="LaButti K."/>
            <person name="Lindquist E.A."/>
            <person name="Lipzen A."/>
            <person name="Lundell T."/>
            <person name="Morin E."/>
            <person name="Murat C."/>
            <person name="Sun H."/>
            <person name="Tunlid A."/>
            <person name="Henrissat B."/>
            <person name="Grigoriev I.V."/>
            <person name="Hibbett D.S."/>
            <person name="Martin F."/>
            <person name="Nordberg H.P."/>
            <person name="Cantor M.N."/>
            <person name="Hua S.X."/>
        </authorList>
    </citation>
    <scope>NUCLEOTIDE SEQUENCE [LARGE SCALE GENOMIC DNA]</scope>
    <source>
        <strain evidence="5 6">Foug A</strain>
    </source>
</reference>
<dbReference type="InterPro" id="IPR027417">
    <property type="entry name" value="P-loop_NTPase"/>
</dbReference>
<gene>
    <name evidence="5" type="ORF">SCLCIDRAFT_32259</name>
</gene>
<sequence length="104" mass="10977">MRPLLTFKLSNNRRDGASGVCGMCLNLEADNVGVSIFGNDRVIKEGDTVKRTGQIINIPVGPGLLHCVVNALGDLIDAKSPIEAAECCRASLKAPDPVTRSTSL</sequence>
<dbReference type="InParanoid" id="A0A0C3D995"/>
<dbReference type="Proteomes" id="UP000053989">
    <property type="component" value="Unassembled WGS sequence"/>
</dbReference>
<dbReference type="GO" id="GO:0005524">
    <property type="term" value="F:ATP binding"/>
    <property type="evidence" value="ECO:0007669"/>
    <property type="project" value="UniProtKB-KW"/>
</dbReference>
<dbReference type="HOGENOM" id="CLU_134036_1_0_1"/>
<evidence type="ECO:0000256" key="2">
    <source>
        <dbReference type="ARBA" id="ARBA00022448"/>
    </source>
</evidence>
<dbReference type="EMBL" id="KN822194">
    <property type="protein sequence ID" value="KIM52974.1"/>
    <property type="molecule type" value="Genomic_DNA"/>
</dbReference>
<evidence type="ECO:0000313" key="6">
    <source>
        <dbReference type="Proteomes" id="UP000053989"/>
    </source>
</evidence>
<evidence type="ECO:0000256" key="3">
    <source>
        <dbReference type="ARBA" id="ARBA00023065"/>
    </source>
</evidence>
<organism evidence="5 6">
    <name type="scientific">Scleroderma citrinum Foug A</name>
    <dbReference type="NCBI Taxonomy" id="1036808"/>
    <lineage>
        <taxon>Eukaryota</taxon>
        <taxon>Fungi</taxon>
        <taxon>Dikarya</taxon>
        <taxon>Basidiomycota</taxon>
        <taxon>Agaricomycotina</taxon>
        <taxon>Agaricomycetes</taxon>
        <taxon>Agaricomycetidae</taxon>
        <taxon>Boletales</taxon>
        <taxon>Sclerodermatineae</taxon>
        <taxon>Sclerodermataceae</taxon>
        <taxon>Scleroderma</taxon>
    </lineage>
</organism>
<dbReference type="GO" id="GO:0045259">
    <property type="term" value="C:proton-transporting ATP synthase complex"/>
    <property type="evidence" value="ECO:0007669"/>
    <property type="project" value="InterPro"/>
</dbReference>
<evidence type="ECO:0000313" key="5">
    <source>
        <dbReference type="EMBL" id="KIM52974.1"/>
    </source>
</evidence>
<dbReference type="InterPro" id="IPR036121">
    <property type="entry name" value="ATPase_F1/V1/A1_a/bsu_N_sf"/>
</dbReference>
<keyword evidence="3" id="KW-0406">Ion transport</keyword>
<dbReference type="OrthoDB" id="9805536at2759"/>
<keyword evidence="2" id="KW-0813">Transport</keyword>
<comment type="similarity">
    <text evidence="1">Belongs to the ATPase alpha/beta chains family.</text>
</comment>
<dbReference type="InterPro" id="IPR005294">
    <property type="entry name" value="ATP_synth_F1_asu"/>
</dbReference>
<dbReference type="Gene3D" id="2.40.30.20">
    <property type="match status" value="1"/>
</dbReference>
<keyword evidence="6" id="KW-1185">Reference proteome</keyword>
<dbReference type="AlphaFoldDB" id="A0A0C3D995"/>
<dbReference type="InterPro" id="IPR004100">
    <property type="entry name" value="ATPase_F1/V1/A1_a/bsu_N"/>
</dbReference>
<dbReference type="GO" id="GO:0046933">
    <property type="term" value="F:proton-transporting ATP synthase activity, rotational mechanism"/>
    <property type="evidence" value="ECO:0007669"/>
    <property type="project" value="InterPro"/>
</dbReference>
<dbReference type="InterPro" id="IPR023366">
    <property type="entry name" value="ATP_synth_asu-like_sf"/>
</dbReference>
<dbReference type="PANTHER" id="PTHR48082">
    <property type="entry name" value="ATP SYNTHASE SUBUNIT ALPHA, MITOCHONDRIAL"/>
    <property type="match status" value="1"/>
</dbReference>
<evidence type="ECO:0000259" key="4">
    <source>
        <dbReference type="Pfam" id="PF02874"/>
    </source>
</evidence>
<dbReference type="GO" id="GO:0043531">
    <property type="term" value="F:ADP binding"/>
    <property type="evidence" value="ECO:0007669"/>
    <property type="project" value="TreeGrafter"/>
</dbReference>
<proteinExistence type="inferred from homology"/>
<dbReference type="Gene3D" id="3.40.50.300">
    <property type="entry name" value="P-loop containing nucleotide triphosphate hydrolases"/>
    <property type="match status" value="1"/>
</dbReference>
<dbReference type="Pfam" id="PF02874">
    <property type="entry name" value="ATP-synt_ab_N"/>
    <property type="match status" value="1"/>
</dbReference>
<dbReference type="STRING" id="1036808.A0A0C3D995"/>